<evidence type="ECO:0000256" key="1">
    <source>
        <dbReference type="SAM" id="MobiDB-lite"/>
    </source>
</evidence>
<dbReference type="OrthoDB" id="8563804at2"/>
<dbReference type="GO" id="GO:0032506">
    <property type="term" value="P:cytokinetic process"/>
    <property type="evidence" value="ECO:0007669"/>
    <property type="project" value="TreeGrafter"/>
</dbReference>
<accession>A0A1A7BV77</accession>
<comment type="caution">
    <text evidence="3">The sequence shown here is derived from an EMBL/GenBank/DDBJ whole genome shotgun (WGS) entry which is preliminary data.</text>
</comment>
<dbReference type="PANTHER" id="PTHR38687">
    <property type="entry name" value="CELL DIVISION PROTEIN DEDD-RELATED"/>
    <property type="match status" value="1"/>
</dbReference>
<dbReference type="GO" id="GO:0042834">
    <property type="term" value="F:peptidoglycan binding"/>
    <property type="evidence" value="ECO:0007669"/>
    <property type="project" value="InterPro"/>
</dbReference>
<evidence type="ECO:0000313" key="4">
    <source>
        <dbReference type="Proteomes" id="UP000092713"/>
    </source>
</evidence>
<dbReference type="RefSeq" id="WP_065310464.1">
    <property type="nucleotide sequence ID" value="NZ_LOCQ01000062.1"/>
</dbReference>
<dbReference type="GO" id="GO:0030428">
    <property type="term" value="C:cell septum"/>
    <property type="evidence" value="ECO:0007669"/>
    <property type="project" value="TreeGrafter"/>
</dbReference>
<dbReference type="PANTHER" id="PTHR38687:SF1">
    <property type="entry name" value="CELL DIVISION PROTEIN DEDD"/>
    <property type="match status" value="1"/>
</dbReference>
<keyword evidence="4" id="KW-1185">Reference proteome</keyword>
<name>A0A1A7BV77_9BURK</name>
<gene>
    <name evidence="3" type="ORF">ASR47_1001141</name>
</gene>
<feature type="compositionally biased region" description="Basic and acidic residues" evidence="1">
    <location>
        <begin position="170"/>
        <end position="220"/>
    </location>
</feature>
<dbReference type="PROSITE" id="PS51724">
    <property type="entry name" value="SPOR"/>
    <property type="match status" value="1"/>
</dbReference>
<feature type="compositionally biased region" description="Low complexity" evidence="1">
    <location>
        <begin position="152"/>
        <end position="169"/>
    </location>
</feature>
<dbReference type="EMBL" id="LOCQ01000062">
    <property type="protein sequence ID" value="OBV36669.1"/>
    <property type="molecule type" value="Genomic_DNA"/>
</dbReference>
<dbReference type="Pfam" id="PF05036">
    <property type="entry name" value="SPOR"/>
    <property type="match status" value="1"/>
</dbReference>
<evidence type="ECO:0000259" key="2">
    <source>
        <dbReference type="PROSITE" id="PS51724"/>
    </source>
</evidence>
<dbReference type="InterPro" id="IPR007730">
    <property type="entry name" value="SPOR-like_dom"/>
</dbReference>
<dbReference type="STRING" id="1747903.ASR47_1001141"/>
<feature type="region of interest" description="Disordered" evidence="1">
    <location>
        <begin position="232"/>
        <end position="256"/>
    </location>
</feature>
<dbReference type="GO" id="GO:0032153">
    <property type="term" value="C:cell division site"/>
    <property type="evidence" value="ECO:0007669"/>
    <property type="project" value="TreeGrafter"/>
</dbReference>
<feature type="compositionally biased region" description="Basic and acidic residues" evidence="1">
    <location>
        <begin position="45"/>
        <end position="57"/>
    </location>
</feature>
<proteinExistence type="predicted"/>
<feature type="compositionally biased region" description="Basic and acidic residues" evidence="1">
    <location>
        <begin position="235"/>
        <end position="252"/>
    </location>
</feature>
<feature type="region of interest" description="Disordered" evidence="1">
    <location>
        <begin position="121"/>
        <end position="220"/>
    </location>
</feature>
<reference evidence="3 4" key="1">
    <citation type="submission" date="2016-04" db="EMBL/GenBank/DDBJ databases">
        <title>Draft genome sequence of Janthinobacterium psychrotolerans sp. nov., isolated from freshwater sediments in Denmark.</title>
        <authorList>
            <person name="Gong X."/>
            <person name="Skrivergaard S."/>
            <person name="Korsgaard B.S."/>
            <person name="Schreiber L."/>
            <person name="Marshall I.P."/>
            <person name="Finster K."/>
            <person name="Schramm A."/>
        </authorList>
    </citation>
    <scope>NUCLEOTIDE SEQUENCE [LARGE SCALE GENOMIC DNA]</scope>
    <source>
        <strain evidence="3 4">S3-2</strain>
    </source>
</reference>
<dbReference type="PATRIC" id="fig|1747903.4.peg.149"/>
<feature type="region of interest" description="Disordered" evidence="1">
    <location>
        <begin position="287"/>
        <end position="314"/>
    </location>
</feature>
<evidence type="ECO:0000313" key="3">
    <source>
        <dbReference type="EMBL" id="OBV36669.1"/>
    </source>
</evidence>
<protein>
    <submittedName>
        <fullName evidence="3">DedD protein</fullName>
    </submittedName>
</protein>
<feature type="region of interest" description="Disordered" evidence="1">
    <location>
        <begin position="1"/>
        <end position="58"/>
    </location>
</feature>
<feature type="domain" description="SPOR" evidence="2">
    <location>
        <begin position="253"/>
        <end position="331"/>
    </location>
</feature>
<dbReference type="Gene3D" id="3.30.70.1070">
    <property type="entry name" value="Sporulation related repeat"/>
    <property type="match status" value="1"/>
</dbReference>
<sequence length="331" mass="34870">MGLFSKLFKNKQESSGEDSGFYVPGEAQSATRKRAANTAGGGRRGGREAPDPALPEKKRARRRLIGAIALALGVAVGLPMLLDSEPKSPVGDIAIDIPSKEKVAAAPVPVPAPVQAVPAQGAANNGLDQSEEIVDTPLPAKTRPVPMPTPVPATVVATAEPVKPAYVEPKPVKVEPKPEPRVEPRHETKPEPKREPKVETRHEAKPEPKPEPKPVKVEKSNDDAARALAILEGKPAARAEAKPAAKTEEKSSGGEGGKFVVQVAALATQDKVDELQAKLRDAGISSYTQKVSSPGGQRIRVRVGPFGSRDEAEKTRARLQKIGLGGSLVPA</sequence>
<dbReference type="AlphaFoldDB" id="A0A1A7BV77"/>
<dbReference type="SUPFAM" id="SSF110997">
    <property type="entry name" value="Sporulation related repeat"/>
    <property type="match status" value="1"/>
</dbReference>
<dbReference type="InterPro" id="IPR036680">
    <property type="entry name" value="SPOR-like_sf"/>
</dbReference>
<dbReference type="InterPro" id="IPR052521">
    <property type="entry name" value="Cell_div_SPOR-domain"/>
</dbReference>
<dbReference type="Proteomes" id="UP000092713">
    <property type="component" value="Unassembled WGS sequence"/>
</dbReference>
<organism evidence="3 4">
    <name type="scientific">Janthinobacterium psychrotolerans</name>
    <dbReference type="NCBI Taxonomy" id="1747903"/>
    <lineage>
        <taxon>Bacteria</taxon>
        <taxon>Pseudomonadati</taxon>
        <taxon>Pseudomonadota</taxon>
        <taxon>Betaproteobacteria</taxon>
        <taxon>Burkholderiales</taxon>
        <taxon>Oxalobacteraceae</taxon>
        <taxon>Janthinobacterium</taxon>
    </lineage>
</organism>